<accession>A0AAD1SGC3</accession>
<evidence type="ECO:0000313" key="2">
    <source>
        <dbReference type="EMBL" id="CAH2301053.1"/>
    </source>
</evidence>
<feature type="region of interest" description="Disordered" evidence="1">
    <location>
        <begin position="122"/>
        <end position="141"/>
    </location>
</feature>
<evidence type="ECO:0000256" key="1">
    <source>
        <dbReference type="SAM" id="MobiDB-lite"/>
    </source>
</evidence>
<feature type="compositionally biased region" description="Basic and acidic residues" evidence="1">
    <location>
        <begin position="20"/>
        <end position="30"/>
    </location>
</feature>
<feature type="region of interest" description="Disordered" evidence="1">
    <location>
        <begin position="1"/>
        <end position="53"/>
    </location>
</feature>
<feature type="compositionally biased region" description="Polar residues" evidence="1">
    <location>
        <begin position="38"/>
        <end position="51"/>
    </location>
</feature>
<proteinExistence type="predicted"/>
<gene>
    <name evidence="2" type="ORF">PECUL_23A052621</name>
</gene>
<organism evidence="2 3">
    <name type="scientific">Pelobates cultripes</name>
    <name type="common">Western spadefoot toad</name>
    <dbReference type="NCBI Taxonomy" id="61616"/>
    <lineage>
        <taxon>Eukaryota</taxon>
        <taxon>Metazoa</taxon>
        <taxon>Chordata</taxon>
        <taxon>Craniata</taxon>
        <taxon>Vertebrata</taxon>
        <taxon>Euteleostomi</taxon>
        <taxon>Amphibia</taxon>
        <taxon>Batrachia</taxon>
        <taxon>Anura</taxon>
        <taxon>Pelobatoidea</taxon>
        <taxon>Pelobatidae</taxon>
        <taxon>Pelobates</taxon>
    </lineage>
</organism>
<dbReference type="AlphaFoldDB" id="A0AAD1SGC3"/>
<name>A0AAD1SGC3_PELCU</name>
<dbReference type="EMBL" id="OW240917">
    <property type="protein sequence ID" value="CAH2301053.1"/>
    <property type="molecule type" value="Genomic_DNA"/>
</dbReference>
<sequence length="183" mass="20964">MGGGRKSKQGSVVAPIFRSHRPEEERRAEETGEYDSDSMASDMSRTNTTPITKDDLRGLLQDIKSNIEAEFTKHLAPMRAGLTDLVQRTSTLEDKMEAATSRANTHEQVIQDLRDQETRIRPTGTDQKRPMDRHRKHRTTRPRHPYLDCTCSRFHGQCLKANLRLSYPRQLGNTQCDCGRTIR</sequence>
<dbReference type="Proteomes" id="UP001295444">
    <property type="component" value="Chromosome 06"/>
</dbReference>
<feature type="compositionally biased region" description="Basic residues" evidence="1">
    <location>
        <begin position="131"/>
        <end position="141"/>
    </location>
</feature>
<keyword evidence="3" id="KW-1185">Reference proteome</keyword>
<protein>
    <submittedName>
        <fullName evidence="2">Uncharacterized protein</fullName>
    </submittedName>
</protein>
<evidence type="ECO:0000313" key="3">
    <source>
        <dbReference type="Proteomes" id="UP001295444"/>
    </source>
</evidence>
<reference evidence="2" key="1">
    <citation type="submission" date="2022-03" db="EMBL/GenBank/DDBJ databases">
        <authorList>
            <person name="Alioto T."/>
            <person name="Alioto T."/>
            <person name="Gomez Garrido J."/>
        </authorList>
    </citation>
    <scope>NUCLEOTIDE SEQUENCE</scope>
</reference>